<dbReference type="AlphaFoldDB" id="A0A140GQ05"/>
<sequence>MENKFKDFFDDEIIAINKLDAIKRLSRRFNIDSLEAEKIYDKWRRNWCDITKQEG</sequence>
<dbReference type="Proteomes" id="UP000070260">
    <property type="component" value="Plasmid pJFP838C"/>
</dbReference>
<reference evidence="1 2" key="1">
    <citation type="journal article" date="2016" name="PLoS ONE">
        <title>Plasmid Characterization and Chromosome Analysis of Two netF+ Clostridium perfringens Isolates Associated with Foal and Canine Necrotizing Enteritis.</title>
        <authorList>
            <person name="Mehdizadeh Gohari I."/>
            <person name="Kropinski A.M."/>
            <person name="Weese S.J."/>
            <person name="Parreira V.R."/>
            <person name="Whitehead A.E."/>
            <person name="Boerlin P."/>
            <person name="Prescott J.F."/>
        </authorList>
    </citation>
    <scope>NUCLEOTIDE SEQUENCE [LARGE SCALE GENOMIC DNA]</scope>
    <source>
        <strain evidence="1 2">JP838</strain>
        <plasmid evidence="2">Plasmid pJFP838C</plasmid>
    </source>
</reference>
<dbReference type="RefSeq" id="WP_170869520.1">
    <property type="nucleotide sequence ID" value="NZ_CATNZO010000003.1"/>
</dbReference>
<gene>
    <name evidence="1" type="ORF">JFP838_pC0032</name>
</gene>
<evidence type="ECO:0000313" key="2">
    <source>
        <dbReference type="Proteomes" id="UP000070260"/>
    </source>
</evidence>
<keyword evidence="1" id="KW-0614">Plasmid</keyword>
<accession>A0A140GQ05</accession>
<geneLocation type="plasmid" evidence="1 2">
    <name>pJFP838C</name>
</geneLocation>
<name>A0A140GQ05_CLOPF</name>
<dbReference type="EMBL" id="CP013040">
    <property type="protein sequence ID" value="AMN30614.1"/>
    <property type="molecule type" value="Genomic_DNA"/>
</dbReference>
<proteinExistence type="predicted"/>
<evidence type="ECO:0000313" key="1">
    <source>
        <dbReference type="EMBL" id="AMN30614.1"/>
    </source>
</evidence>
<protein>
    <submittedName>
        <fullName evidence="1">Uncharacterized protein</fullName>
    </submittedName>
</protein>
<dbReference type="PATRIC" id="fig|1502.177.peg.3734"/>
<organism evidence="1 2">
    <name type="scientific">Clostridium perfringens</name>
    <dbReference type="NCBI Taxonomy" id="1502"/>
    <lineage>
        <taxon>Bacteria</taxon>
        <taxon>Bacillati</taxon>
        <taxon>Bacillota</taxon>
        <taxon>Clostridia</taxon>
        <taxon>Eubacteriales</taxon>
        <taxon>Clostridiaceae</taxon>
        <taxon>Clostridium</taxon>
    </lineage>
</organism>